<dbReference type="EMBL" id="CADEAL010003972">
    <property type="protein sequence ID" value="CAB1448277.1"/>
    <property type="molecule type" value="Genomic_DNA"/>
</dbReference>
<dbReference type="Proteomes" id="UP001153269">
    <property type="component" value="Unassembled WGS sequence"/>
</dbReference>
<reference evidence="1" key="1">
    <citation type="submission" date="2020-03" db="EMBL/GenBank/DDBJ databases">
        <authorList>
            <person name="Weist P."/>
        </authorList>
    </citation>
    <scope>NUCLEOTIDE SEQUENCE</scope>
</reference>
<accession>A0A9N7Z477</accession>
<comment type="caution">
    <text evidence="1">The sequence shown here is derived from an EMBL/GenBank/DDBJ whole genome shotgun (WGS) entry which is preliminary data.</text>
</comment>
<organism evidence="1 2">
    <name type="scientific">Pleuronectes platessa</name>
    <name type="common">European plaice</name>
    <dbReference type="NCBI Taxonomy" id="8262"/>
    <lineage>
        <taxon>Eukaryota</taxon>
        <taxon>Metazoa</taxon>
        <taxon>Chordata</taxon>
        <taxon>Craniata</taxon>
        <taxon>Vertebrata</taxon>
        <taxon>Euteleostomi</taxon>
        <taxon>Actinopterygii</taxon>
        <taxon>Neopterygii</taxon>
        <taxon>Teleostei</taxon>
        <taxon>Neoteleostei</taxon>
        <taxon>Acanthomorphata</taxon>
        <taxon>Carangaria</taxon>
        <taxon>Pleuronectiformes</taxon>
        <taxon>Pleuronectoidei</taxon>
        <taxon>Pleuronectidae</taxon>
        <taxon>Pleuronectes</taxon>
    </lineage>
</organism>
<protein>
    <submittedName>
        <fullName evidence="1">Uncharacterized protein</fullName>
    </submittedName>
</protein>
<evidence type="ECO:0000313" key="1">
    <source>
        <dbReference type="EMBL" id="CAB1448277.1"/>
    </source>
</evidence>
<proteinExistence type="predicted"/>
<keyword evidence="2" id="KW-1185">Reference proteome</keyword>
<gene>
    <name evidence="1" type="ORF">PLEPLA_LOCUS35934</name>
</gene>
<dbReference type="AlphaFoldDB" id="A0A9N7Z477"/>
<evidence type="ECO:0000313" key="2">
    <source>
        <dbReference type="Proteomes" id="UP001153269"/>
    </source>
</evidence>
<sequence>MVGGIQPRHDRSAFHNLFSAADACGVKRLSQYSRSKPTKSLENLKLQLSGQNTPVQSPSCIVAALCLDFITSLCSPLTDKVGGLLLCTDSKHLKQRLTGTDMDGNIKQEGKETGARVQLQFTDVTLSPGRCLGLRFTRMDQ</sequence>
<name>A0A9N7Z477_PLEPL</name>